<name>A0ABV1NMA5_9CAUL</name>
<feature type="transmembrane region" description="Helical" evidence="1">
    <location>
        <begin position="44"/>
        <end position="64"/>
    </location>
</feature>
<feature type="transmembrane region" description="Helical" evidence="1">
    <location>
        <begin position="147"/>
        <end position="166"/>
    </location>
</feature>
<gene>
    <name evidence="2" type="ORF">ABN401_02125</name>
</gene>
<keyword evidence="1" id="KW-0812">Transmembrane</keyword>
<keyword evidence="1" id="KW-1133">Transmembrane helix</keyword>
<dbReference type="InterPro" id="IPR007272">
    <property type="entry name" value="Sulf_transp_TsuA/YedE"/>
</dbReference>
<dbReference type="RefSeq" id="WP_349683160.1">
    <property type="nucleotide sequence ID" value="NZ_JBEGDD010000001.1"/>
</dbReference>
<proteinExistence type="predicted"/>
<comment type="caution">
    <text evidence="2">The sequence shown here is derived from an EMBL/GenBank/DDBJ whole genome shotgun (WGS) entry which is preliminary data.</text>
</comment>
<feature type="transmembrane region" description="Helical" evidence="1">
    <location>
        <begin position="76"/>
        <end position="98"/>
    </location>
</feature>
<evidence type="ECO:0000256" key="1">
    <source>
        <dbReference type="SAM" id="Phobius"/>
    </source>
</evidence>
<keyword evidence="3" id="KW-1185">Reference proteome</keyword>
<dbReference type="Proteomes" id="UP001445732">
    <property type="component" value="Unassembled WGS sequence"/>
</dbReference>
<organism evidence="2 3">
    <name type="scientific">Brevundimonas aurifodinae</name>
    <dbReference type="NCBI Taxonomy" id="1508312"/>
    <lineage>
        <taxon>Bacteria</taxon>
        <taxon>Pseudomonadati</taxon>
        <taxon>Pseudomonadota</taxon>
        <taxon>Alphaproteobacteria</taxon>
        <taxon>Caulobacterales</taxon>
        <taxon>Caulobacteraceae</taxon>
        <taxon>Brevundimonas</taxon>
    </lineage>
</organism>
<accession>A0ABV1NMA5</accession>
<feature type="transmembrane region" description="Helical" evidence="1">
    <location>
        <begin position="178"/>
        <end position="198"/>
    </location>
</feature>
<evidence type="ECO:0000313" key="3">
    <source>
        <dbReference type="Proteomes" id="UP001445732"/>
    </source>
</evidence>
<reference evidence="2 3" key="1">
    <citation type="submission" date="2024-06" db="EMBL/GenBank/DDBJ databases">
        <title>Brevundimonas sp. C11.</title>
        <authorList>
            <person name="Maltman C."/>
        </authorList>
    </citation>
    <scope>NUCLEOTIDE SEQUENCE [LARGE SCALE GENOMIC DNA]</scope>
    <source>
        <strain evidence="2 3">C11</strain>
    </source>
</reference>
<feature type="transmembrane region" description="Helical" evidence="1">
    <location>
        <begin position="6"/>
        <end position="23"/>
    </location>
</feature>
<feature type="transmembrane region" description="Helical" evidence="1">
    <location>
        <begin position="110"/>
        <end position="131"/>
    </location>
</feature>
<dbReference type="EMBL" id="JBEGDD010000001">
    <property type="protein sequence ID" value="MEQ7154004.1"/>
    <property type="molecule type" value="Genomic_DNA"/>
</dbReference>
<evidence type="ECO:0000313" key="2">
    <source>
        <dbReference type="EMBL" id="MEQ7154004.1"/>
    </source>
</evidence>
<sequence length="324" mass="32573">MIQAIGLASLAAASAFVMGYALNQGSTCAVLAARQVLEERRPTMLLGFAVAAAAAGLVWLPLAWAGHVALTPDRALGWGLIAGAVLIGAGAVLNRACLLGSISRIGDGRLSYLGLPIGLAVGFLLADAVSIRPSDVRPNLLGHPSEISALVVAGFTVMLWTGWAAMRALGDGAVQGRWSGRIAMVVLGIAGALLFAAAPGWTLADAIRIAIPQGSMTLMAAGALGLAMFAILCLGAMLSGLLRRSFVLRSPRPVPFLRSVAGGAVMALGASLIPGGNDSLLLAAVPGATLAGLVAHLIMSATVFALLAATRGVSGASDFDQAAP</sequence>
<dbReference type="Pfam" id="PF04143">
    <property type="entry name" value="Sulf_transp"/>
    <property type="match status" value="1"/>
</dbReference>
<feature type="transmembrane region" description="Helical" evidence="1">
    <location>
        <begin position="254"/>
        <end position="274"/>
    </location>
</feature>
<feature type="transmembrane region" description="Helical" evidence="1">
    <location>
        <begin position="280"/>
        <end position="307"/>
    </location>
</feature>
<protein>
    <submittedName>
        <fullName evidence="2">YeeE/YedE thiosulfate transporter family protein</fullName>
    </submittedName>
</protein>
<keyword evidence="1" id="KW-0472">Membrane</keyword>
<feature type="transmembrane region" description="Helical" evidence="1">
    <location>
        <begin position="218"/>
        <end position="242"/>
    </location>
</feature>